<accession>A0ABW0KR21</accession>
<keyword evidence="3" id="KW-1185">Reference proteome</keyword>
<evidence type="ECO:0000256" key="1">
    <source>
        <dbReference type="SAM" id="Phobius"/>
    </source>
</evidence>
<feature type="transmembrane region" description="Helical" evidence="1">
    <location>
        <begin position="12"/>
        <end position="29"/>
    </location>
</feature>
<evidence type="ECO:0000313" key="2">
    <source>
        <dbReference type="EMBL" id="MFC5455775.1"/>
    </source>
</evidence>
<keyword evidence="1" id="KW-0812">Transmembrane</keyword>
<gene>
    <name evidence="2" type="ORF">ACFQDI_12985</name>
</gene>
<dbReference type="Proteomes" id="UP001596052">
    <property type="component" value="Unassembled WGS sequence"/>
</dbReference>
<reference evidence="3" key="1">
    <citation type="journal article" date="2019" name="Int. J. Syst. Evol. Microbiol.">
        <title>The Global Catalogue of Microorganisms (GCM) 10K type strain sequencing project: providing services to taxonomists for standard genome sequencing and annotation.</title>
        <authorList>
            <consortium name="The Broad Institute Genomics Platform"/>
            <consortium name="The Broad Institute Genome Sequencing Center for Infectious Disease"/>
            <person name="Wu L."/>
            <person name="Ma J."/>
        </authorList>
    </citation>
    <scope>NUCLEOTIDE SEQUENCE [LARGE SCALE GENOMIC DNA]</scope>
    <source>
        <strain evidence="3">CGMCC 4.1469</strain>
    </source>
</reference>
<sequence>MTRQRARTVSQTLAATVTLTVVLIMLTPLRRGPVGGNPREAGWTPLLNLGGMADSDAFSRLDTSRAHFAASAQPLFRQPSASEVP</sequence>
<keyword evidence="1" id="KW-0472">Membrane</keyword>
<keyword evidence="1" id="KW-1133">Transmembrane helix</keyword>
<dbReference type="RefSeq" id="WP_377167184.1">
    <property type="nucleotide sequence ID" value="NZ_JBHSMQ010000004.1"/>
</dbReference>
<proteinExistence type="predicted"/>
<comment type="caution">
    <text evidence="2">The sequence shown here is derived from an EMBL/GenBank/DDBJ whole genome shotgun (WGS) entry which is preliminary data.</text>
</comment>
<organism evidence="2 3">
    <name type="scientific">Prosthecobacter fluviatilis</name>
    <dbReference type="NCBI Taxonomy" id="445931"/>
    <lineage>
        <taxon>Bacteria</taxon>
        <taxon>Pseudomonadati</taxon>
        <taxon>Verrucomicrobiota</taxon>
        <taxon>Verrucomicrobiia</taxon>
        <taxon>Verrucomicrobiales</taxon>
        <taxon>Verrucomicrobiaceae</taxon>
        <taxon>Prosthecobacter</taxon>
    </lineage>
</organism>
<dbReference type="EMBL" id="JBHSMQ010000004">
    <property type="protein sequence ID" value="MFC5455775.1"/>
    <property type="molecule type" value="Genomic_DNA"/>
</dbReference>
<protein>
    <submittedName>
        <fullName evidence="2">Uncharacterized protein</fullName>
    </submittedName>
</protein>
<name>A0ABW0KR21_9BACT</name>
<evidence type="ECO:0000313" key="3">
    <source>
        <dbReference type="Proteomes" id="UP001596052"/>
    </source>
</evidence>